<gene>
    <name evidence="3" type="ORF">K461DRAFT_124499</name>
</gene>
<dbReference type="EMBL" id="ML996084">
    <property type="protein sequence ID" value="KAF2154208.1"/>
    <property type="molecule type" value="Genomic_DNA"/>
</dbReference>
<dbReference type="InterPro" id="IPR013087">
    <property type="entry name" value="Znf_C2H2_type"/>
</dbReference>
<dbReference type="OrthoDB" id="10476917at2759"/>
<feature type="compositionally biased region" description="Low complexity" evidence="1">
    <location>
        <begin position="102"/>
        <end position="116"/>
    </location>
</feature>
<name>A0A9P4J2D8_9PEZI</name>
<evidence type="ECO:0000259" key="2">
    <source>
        <dbReference type="PROSITE" id="PS00028"/>
    </source>
</evidence>
<evidence type="ECO:0000313" key="3">
    <source>
        <dbReference type="EMBL" id="KAF2154208.1"/>
    </source>
</evidence>
<accession>A0A9P4J2D8</accession>
<organism evidence="3 4">
    <name type="scientific">Myriangium duriaei CBS 260.36</name>
    <dbReference type="NCBI Taxonomy" id="1168546"/>
    <lineage>
        <taxon>Eukaryota</taxon>
        <taxon>Fungi</taxon>
        <taxon>Dikarya</taxon>
        <taxon>Ascomycota</taxon>
        <taxon>Pezizomycotina</taxon>
        <taxon>Dothideomycetes</taxon>
        <taxon>Dothideomycetidae</taxon>
        <taxon>Myriangiales</taxon>
        <taxon>Myriangiaceae</taxon>
        <taxon>Myriangium</taxon>
    </lineage>
</organism>
<dbReference type="PROSITE" id="PS00028">
    <property type="entry name" value="ZINC_FINGER_C2H2_1"/>
    <property type="match status" value="1"/>
</dbReference>
<dbReference type="AlphaFoldDB" id="A0A9P4J2D8"/>
<keyword evidence="4" id="KW-1185">Reference proteome</keyword>
<protein>
    <recommendedName>
        <fullName evidence="2">C2H2-type domain-containing protein</fullName>
    </recommendedName>
</protein>
<evidence type="ECO:0000256" key="1">
    <source>
        <dbReference type="SAM" id="MobiDB-lite"/>
    </source>
</evidence>
<feature type="domain" description="C2H2-type" evidence="2">
    <location>
        <begin position="233"/>
        <end position="253"/>
    </location>
</feature>
<proteinExistence type="predicted"/>
<reference evidence="3" key="1">
    <citation type="journal article" date="2020" name="Stud. Mycol.">
        <title>101 Dothideomycetes genomes: a test case for predicting lifestyles and emergence of pathogens.</title>
        <authorList>
            <person name="Haridas S."/>
            <person name="Albert R."/>
            <person name="Binder M."/>
            <person name="Bloem J."/>
            <person name="Labutti K."/>
            <person name="Salamov A."/>
            <person name="Andreopoulos B."/>
            <person name="Baker S."/>
            <person name="Barry K."/>
            <person name="Bills G."/>
            <person name="Bluhm B."/>
            <person name="Cannon C."/>
            <person name="Castanera R."/>
            <person name="Culley D."/>
            <person name="Daum C."/>
            <person name="Ezra D."/>
            <person name="Gonzalez J."/>
            <person name="Henrissat B."/>
            <person name="Kuo A."/>
            <person name="Liang C."/>
            <person name="Lipzen A."/>
            <person name="Lutzoni F."/>
            <person name="Magnuson J."/>
            <person name="Mondo S."/>
            <person name="Nolan M."/>
            <person name="Ohm R."/>
            <person name="Pangilinan J."/>
            <person name="Park H.-J."/>
            <person name="Ramirez L."/>
            <person name="Alfaro M."/>
            <person name="Sun H."/>
            <person name="Tritt A."/>
            <person name="Yoshinaga Y."/>
            <person name="Zwiers L.-H."/>
            <person name="Turgeon B."/>
            <person name="Goodwin S."/>
            <person name="Spatafora J."/>
            <person name="Crous P."/>
            <person name="Grigoriev I."/>
        </authorList>
    </citation>
    <scope>NUCLEOTIDE SEQUENCE</scope>
    <source>
        <strain evidence="3">CBS 260.36</strain>
    </source>
</reference>
<evidence type="ECO:0000313" key="4">
    <source>
        <dbReference type="Proteomes" id="UP000799439"/>
    </source>
</evidence>
<sequence length="328" mass="37066">MSLYGLDEIDHMDPHSALDSYLGEGSQITISERLHAVSHAPADDILELRQAQRPELYEALFAHVVPPIHTPHHESQRDSPRERHNNGCGQTSAEAPREPSIVRDVASPASSSPPSLDSREPSLTDGSFCTDEIIRSSARQAILQTIDGEPLPLRMVPESQHGDSQYLVQLAPTVMSSSDESASEDAKEEGAGRKLRCAFWFLGCRKGYRNQERWLTHCNLHLRNCKDEHPVRCQICDKEFGGWNRWLLHIADHQREGVNLKKYRPDQKILPRLWGAKAIKDSEWLEIIGNGRLDAGYKNFLHMHNPAKERRQLAAREWRARAGAGHGH</sequence>
<feature type="compositionally biased region" description="Basic and acidic residues" evidence="1">
    <location>
        <begin position="71"/>
        <end position="85"/>
    </location>
</feature>
<dbReference type="Gene3D" id="3.30.160.60">
    <property type="entry name" value="Classic Zinc Finger"/>
    <property type="match status" value="1"/>
</dbReference>
<dbReference type="Proteomes" id="UP000799439">
    <property type="component" value="Unassembled WGS sequence"/>
</dbReference>
<comment type="caution">
    <text evidence="3">The sequence shown here is derived from an EMBL/GenBank/DDBJ whole genome shotgun (WGS) entry which is preliminary data.</text>
</comment>
<feature type="region of interest" description="Disordered" evidence="1">
    <location>
        <begin position="69"/>
        <end position="127"/>
    </location>
</feature>